<evidence type="ECO:0000313" key="5">
    <source>
        <dbReference type="Proteomes" id="UP001604336"/>
    </source>
</evidence>
<accession>A0ABD1VY13</accession>
<evidence type="ECO:0000256" key="3">
    <source>
        <dbReference type="PROSITE-ProRule" id="PRU00221"/>
    </source>
</evidence>
<dbReference type="SMART" id="SM00320">
    <property type="entry name" value="WD40"/>
    <property type="match status" value="1"/>
</dbReference>
<dbReference type="EMBL" id="JBFOLK010000001">
    <property type="protein sequence ID" value="KAL2542212.1"/>
    <property type="molecule type" value="Genomic_DNA"/>
</dbReference>
<sequence length="139" mass="15315">MTNSKIFYYLYVASVYHNHVAYLSVNSTLVILCSDSAIALTGSKDSSVHAVNISTGKVVSSFSTHSDSIECIGFAESSPWAATGSMDKKLIIWDLQHSSPRCTCDHENGFPIGLMLFWLTSLSGLLERGRLLLLLRLRK</sequence>
<dbReference type="SUPFAM" id="SSF50978">
    <property type="entry name" value="WD40 repeat-like"/>
    <property type="match status" value="1"/>
</dbReference>
<organism evidence="4 5">
    <name type="scientific">Abeliophyllum distichum</name>
    <dbReference type="NCBI Taxonomy" id="126358"/>
    <lineage>
        <taxon>Eukaryota</taxon>
        <taxon>Viridiplantae</taxon>
        <taxon>Streptophyta</taxon>
        <taxon>Embryophyta</taxon>
        <taxon>Tracheophyta</taxon>
        <taxon>Spermatophyta</taxon>
        <taxon>Magnoliopsida</taxon>
        <taxon>eudicotyledons</taxon>
        <taxon>Gunneridae</taxon>
        <taxon>Pentapetalae</taxon>
        <taxon>asterids</taxon>
        <taxon>lamiids</taxon>
        <taxon>Lamiales</taxon>
        <taxon>Oleaceae</taxon>
        <taxon>Forsythieae</taxon>
        <taxon>Abeliophyllum</taxon>
    </lineage>
</organism>
<dbReference type="PROSITE" id="PS50082">
    <property type="entry name" value="WD_REPEATS_2"/>
    <property type="match status" value="1"/>
</dbReference>
<dbReference type="InterPro" id="IPR051179">
    <property type="entry name" value="WD_repeat_multifunction"/>
</dbReference>
<dbReference type="PANTHER" id="PTHR19857:SF8">
    <property type="entry name" value="ANGIO-ASSOCIATED MIGRATORY CELL PROTEIN"/>
    <property type="match status" value="1"/>
</dbReference>
<dbReference type="InterPro" id="IPR036322">
    <property type="entry name" value="WD40_repeat_dom_sf"/>
</dbReference>
<dbReference type="InterPro" id="IPR019775">
    <property type="entry name" value="WD40_repeat_CS"/>
</dbReference>
<keyword evidence="1 3" id="KW-0853">WD repeat</keyword>
<dbReference type="Pfam" id="PF00400">
    <property type="entry name" value="WD40"/>
    <property type="match status" value="1"/>
</dbReference>
<comment type="caution">
    <text evidence="4">The sequence shown here is derived from an EMBL/GenBank/DDBJ whole genome shotgun (WGS) entry which is preliminary data.</text>
</comment>
<dbReference type="Proteomes" id="UP001604336">
    <property type="component" value="Unassembled WGS sequence"/>
</dbReference>
<feature type="repeat" description="WD" evidence="3">
    <location>
        <begin position="62"/>
        <end position="103"/>
    </location>
</feature>
<protein>
    <submittedName>
        <fullName evidence="4">Transducin family protein/WD-40 repeat family protein</fullName>
    </submittedName>
</protein>
<dbReference type="PANTHER" id="PTHR19857">
    <property type="entry name" value="MITOCHONDRIAL DIVISION PROTEIN 1-RELATED"/>
    <property type="match status" value="1"/>
</dbReference>
<reference evidence="5" key="1">
    <citation type="submission" date="2024-07" db="EMBL/GenBank/DDBJ databases">
        <title>Two chromosome-level genome assemblies of Korean endemic species Abeliophyllum distichum and Forsythia ovata (Oleaceae).</title>
        <authorList>
            <person name="Jang H."/>
        </authorList>
    </citation>
    <scope>NUCLEOTIDE SEQUENCE [LARGE SCALE GENOMIC DNA]</scope>
</reference>
<dbReference type="InterPro" id="IPR001680">
    <property type="entry name" value="WD40_rpt"/>
</dbReference>
<evidence type="ECO:0000256" key="2">
    <source>
        <dbReference type="ARBA" id="ARBA00022737"/>
    </source>
</evidence>
<dbReference type="AlphaFoldDB" id="A0ABD1VY13"/>
<gene>
    <name evidence="4" type="ORF">Adt_03190</name>
</gene>
<evidence type="ECO:0000256" key="1">
    <source>
        <dbReference type="ARBA" id="ARBA00022574"/>
    </source>
</evidence>
<proteinExistence type="predicted"/>
<dbReference type="PROSITE" id="PS00678">
    <property type="entry name" value="WD_REPEATS_1"/>
    <property type="match status" value="1"/>
</dbReference>
<dbReference type="InterPro" id="IPR015943">
    <property type="entry name" value="WD40/YVTN_repeat-like_dom_sf"/>
</dbReference>
<keyword evidence="5" id="KW-1185">Reference proteome</keyword>
<dbReference type="PROSITE" id="PS50294">
    <property type="entry name" value="WD_REPEATS_REGION"/>
    <property type="match status" value="1"/>
</dbReference>
<keyword evidence="2" id="KW-0677">Repeat</keyword>
<dbReference type="Gene3D" id="2.130.10.10">
    <property type="entry name" value="YVTN repeat-like/Quinoprotein amine dehydrogenase"/>
    <property type="match status" value="1"/>
</dbReference>
<name>A0ABD1VY13_9LAMI</name>
<evidence type="ECO:0000313" key="4">
    <source>
        <dbReference type="EMBL" id="KAL2542212.1"/>
    </source>
</evidence>